<dbReference type="RefSeq" id="WP_017676381.1">
    <property type="nucleotide sequence ID" value="NZ_FMZQ01000001.1"/>
</dbReference>
<accession>A0A1G6IJL7</accession>
<dbReference type="AlphaFoldDB" id="A0A1G6IJL7"/>
<gene>
    <name evidence="3" type="ORF">SAMN05216576_101303</name>
</gene>
<evidence type="ECO:0000313" key="4">
    <source>
        <dbReference type="Proteomes" id="UP000199467"/>
    </source>
</evidence>
<sequence>MSTPARRPVRALTMLALLALSSAALADTDCARQDRSAWMPESQFREQMKRQGVQITKFRITPGNCYEIYGFDANGRKLEIYYDPVDARPVEEVASSHLASPRHP</sequence>
<name>A0A1G6IJL7_9GAMM</name>
<dbReference type="Pfam" id="PF13670">
    <property type="entry name" value="PepSY_2"/>
    <property type="match status" value="1"/>
</dbReference>
<keyword evidence="4" id="KW-1185">Reference proteome</keyword>
<keyword evidence="1" id="KW-0732">Signal</keyword>
<dbReference type="InterPro" id="IPR025711">
    <property type="entry name" value="PepSY"/>
</dbReference>
<evidence type="ECO:0000256" key="1">
    <source>
        <dbReference type="SAM" id="SignalP"/>
    </source>
</evidence>
<reference evidence="4" key="1">
    <citation type="submission" date="2016-10" db="EMBL/GenBank/DDBJ databases">
        <authorList>
            <person name="Varghese N."/>
            <person name="Submissions S."/>
        </authorList>
    </citation>
    <scope>NUCLEOTIDE SEQUENCE [LARGE SCALE GENOMIC DNA]</scope>
    <source>
        <strain evidence="4">DSM 26382</strain>
    </source>
</reference>
<feature type="chain" id="PRO_5011466130" description="PepSY domain-containing protein" evidence="1">
    <location>
        <begin position="27"/>
        <end position="104"/>
    </location>
</feature>
<feature type="signal peptide" evidence="1">
    <location>
        <begin position="1"/>
        <end position="26"/>
    </location>
</feature>
<dbReference type="EMBL" id="FMZQ01000001">
    <property type="protein sequence ID" value="SDC06772.1"/>
    <property type="molecule type" value="Genomic_DNA"/>
</dbReference>
<evidence type="ECO:0000259" key="2">
    <source>
        <dbReference type="Pfam" id="PF13670"/>
    </source>
</evidence>
<organism evidence="3 4">
    <name type="scientific">Ectopseudomonas chengduensis</name>
    <dbReference type="NCBI Taxonomy" id="489632"/>
    <lineage>
        <taxon>Bacteria</taxon>
        <taxon>Pseudomonadati</taxon>
        <taxon>Pseudomonadota</taxon>
        <taxon>Gammaproteobacteria</taxon>
        <taxon>Pseudomonadales</taxon>
        <taxon>Pseudomonadaceae</taxon>
        <taxon>Ectopseudomonas</taxon>
    </lineage>
</organism>
<proteinExistence type="predicted"/>
<dbReference type="Proteomes" id="UP000199467">
    <property type="component" value="Unassembled WGS sequence"/>
</dbReference>
<evidence type="ECO:0000313" key="3">
    <source>
        <dbReference type="EMBL" id="SDC06772.1"/>
    </source>
</evidence>
<feature type="domain" description="PepSY" evidence="2">
    <location>
        <begin position="12"/>
        <end position="92"/>
    </location>
</feature>
<protein>
    <recommendedName>
        <fullName evidence="2">PepSY domain-containing protein</fullName>
    </recommendedName>
</protein>